<evidence type="ECO:0000256" key="1">
    <source>
        <dbReference type="SAM" id="Coils"/>
    </source>
</evidence>
<dbReference type="Proteomes" id="UP000199320">
    <property type="component" value="Unassembled WGS sequence"/>
</dbReference>
<dbReference type="STRING" id="392421.SAMN04488694_12648"/>
<keyword evidence="3" id="KW-1185">Reference proteome</keyword>
<evidence type="ECO:0000313" key="2">
    <source>
        <dbReference type="EMBL" id="SEU01316.1"/>
    </source>
</evidence>
<dbReference type="OrthoDB" id="203117at2157"/>
<organism evidence="2 3">
    <name type="scientific">Natrinema hispanicum</name>
    <dbReference type="NCBI Taxonomy" id="392421"/>
    <lineage>
        <taxon>Archaea</taxon>
        <taxon>Methanobacteriati</taxon>
        <taxon>Methanobacteriota</taxon>
        <taxon>Stenosarchaea group</taxon>
        <taxon>Halobacteria</taxon>
        <taxon>Halobacteriales</taxon>
        <taxon>Natrialbaceae</taxon>
        <taxon>Natrinema</taxon>
    </lineage>
</organism>
<proteinExistence type="predicted"/>
<protein>
    <submittedName>
        <fullName evidence="2">Uncharacterized protein</fullName>
    </submittedName>
</protein>
<dbReference type="RefSeq" id="WP_092934968.1">
    <property type="nucleotide sequence ID" value="NZ_FOIC01000026.1"/>
</dbReference>
<name>A0A1I0IVE8_9EURY</name>
<dbReference type="AlphaFoldDB" id="A0A1I0IVE8"/>
<evidence type="ECO:0000313" key="3">
    <source>
        <dbReference type="Proteomes" id="UP000199320"/>
    </source>
</evidence>
<feature type="coiled-coil region" evidence="1">
    <location>
        <begin position="45"/>
        <end position="72"/>
    </location>
</feature>
<reference evidence="3" key="1">
    <citation type="submission" date="2016-10" db="EMBL/GenBank/DDBJ databases">
        <authorList>
            <person name="Varghese N."/>
            <person name="Submissions S."/>
        </authorList>
    </citation>
    <scope>NUCLEOTIDE SEQUENCE [LARGE SCALE GENOMIC DNA]</scope>
    <source>
        <strain evidence="3">CDM_6</strain>
    </source>
</reference>
<gene>
    <name evidence="2" type="ORF">SAMN04488694_12648</name>
</gene>
<keyword evidence="1" id="KW-0175">Coiled coil</keyword>
<sequence length="73" mass="8085">MGQTNRETLSDLECREEALAGVRDAIAALQGVPATAFDQEKHETLLEAADDLQSLERALTNETEQLREVNDDQ</sequence>
<dbReference type="EMBL" id="FOIC01000026">
    <property type="protein sequence ID" value="SEU01316.1"/>
    <property type="molecule type" value="Genomic_DNA"/>
</dbReference>
<accession>A0A1I0IVE8</accession>